<feature type="domain" description="DUF7964" evidence="1">
    <location>
        <begin position="4"/>
        <end position="62"/>
    </location>
</feature>
<evidence type="ECO:0000259" key="1">
    <source>
        <dbReference type="Pfam" id="PF25912"/>
    </source>
</evidence>
<dbReference type="AlphaFoldDB" id="A0A9E7QZF3"/>
<dbReference type="RefSeq" id="WP_260591733.1">
    <property type="nucleotide sequence ID" value="NZ_CP104003.1"/>
</dbReference>
<dbReference type="InterPro" id="IPR058270">
    <property type="entry name" value="DUF7964"/>
</dbReference>
<keyword evidence="3" id="KW-1185">Reference proteome</keyword>
<organism evidence="2 3">
    <name type="scientific">Salinirubellus salinus</name>
    <dbReference type="NCBI Taxonomy" id="1364945"/>
    <lineage>
        <taxon>Archaea</taxon>
        <taxon>Methanobacteriati</taxon>
        <taxon>Methanobacteriota</taxon>
        <taxon>Stenosarchaea group</taxon>
        <taxon>Halobacteria</taxon>
        <taxon>Halobacteriales</taxon>
        <taxon>Natronomonadaceae</taxon>
        <taxon>Salinirubellus</taxon>
    </lineage>
</organism>
<protein>
    <recommendedName>
        <fullName evidence="1">DUF7964 domain-containing protein</fullName>
    </recommendedName>
</protein>
<name>A0A9E7QZF3_9EURY</name>
<accession>A0A9E7QZF3</accession>
<dbReference type="KEGG" id="ssai:N0B31_11305"/>
<evidence type="ECO:0000313" key="3">
    <source>
        <dbReference type="Proteomes" id="UP001057580"/>
    </source>
</evidence>
<proteinExistence type="predicted"/>
<dbReference type="Pfam" id="PF25912">
    <property type="entry name" value="DUF7964"/>
    <property type="match status" value="1"/>
</dbReference>
<sequence>MAFTDLLPDRPLTREEFEALERNENIDSLETDDSEGTVSALTVVIGDSEANYHFAPGMGWHTHAHGHHHH</sequence>
<gene>
    <name evidence="2" type="ORF">N0B31_11305</name>
</gene>
<dbReference type="GeneID" id="74943017"/>
<dbReference type="EMBL" id="CP104003">
    <property type="protein sequence ID" value="UWM52738.1"/>
    <property type="molecule type" value="Genomic_DNA"/>
</dbReference>
<evidence type="ECO:0000313" key="2">
    <source>
        <dbReference type="EMBL" id="UWM52738.1"/>
    </source>
</evidence>
<dbReference type="Proteomes" id="UP001057580">
    <property type="component" value="Chromosome"/>
</dbReference>
<reference evidence="2" key="1">
    <citation type="submission" date="2022-09" db="EMBL/GenBank/DDBJ databases">
        <title>Diverse halophilic archaea isolated from saline environments.</title>
        <authorList>
            <person name="Cui H.-L."/>
        </authorList>
    </citation>
    <scope>NUCLEOTIDE SEQUENCE</scope>
    <source>
        <strain evidence="2">ZS-35-S2</strain>
    </source>
</reference>